<dbReference type="InterPro" id="IPR051156">
    <property type="entry name" value="Mito/Outer_Membr_Metalloprot"/>
</dbReference>
<keyword evidence="4 6" id="KW-0862">Zinc</keyword>
<dbReference type="CDD" id="cd07331">
    <property type="entry name" value="M48C_Oma1_like"/>
    <property type="match status" value="1"/>
</dbReference>
<feature type="transmembrane region" description="Helical" evidence="7">
    <location>
        <begin position="96"/>
        <end position="114"/>
    </location>
</feature>
<evidence type="ECO:0000256" key="7">
    <source>
        <dbReference type="SAM" id="Phobius"/>
    </source>
</evidence>
<dbReference type="Gene3D" id="3.30.2010.10">
    <property type="entry name" value="Metalloproteases ('zincins'), catalytic domain"/>
    <property type="match status" value="1"/>
</dbReference>
<keyword evidence="7" id="KW-0812">Transmembrane</keyword>
<keyword evidence="7" id="KW-0472">Membrane</keyword>
<evidence type="ECO:0000313" key="9">
    <source>
        <dbReference type="EMBL" id="KAK9914136.1"/>
    </source>
</evidence>
<sequence>MANYRRAKVAADAFRGFTSRIVTKAEPVSTKSSTLASNAAKFSSSYSILHRSIPQRQLSPFVGFGKRYYHVDRRQLQHFRQRGPRRWIDWFRDPRRVLVTVVVGGGVFITVYYGNLETVPYTKRRHFVILSTTMERKLGESQFEEIKASFKGKILPAIHPESVRVRLLAKDIIDALKRGLSHDQGWTDMGYASEEFDPKLQGRGSEAVLALLEGEEGKVERNWSREDELLDDTWIEQSRHKGKDRSVKEATSHLVDLNWEVLVVDQPIINAFCLPGGKIVVFTGLLKHFTSDAEIATIIGHEVGHAVARHSAEGMTKNLWVAILQLLLYQFISPEFVNPLSHLFLRLPFSRRMELEADHIGLLLMASAGYDPRVAPTVYEKLGKISGGDSALRDYLATHPSGKKRAEMLARANVMEEALTIYRNARAGRGVEGFL</sequence>
<keyword evidence="5 6" id="KW-0482">Metalloprotease</keyword>
<evidence type="ECO:0000313" key="10">
    <source>
        <dbReference type="Proteomes" id="UP001457282"/>
    </source>
</evidence>
<name>A0AAW1W429_RUBAR</name>
<comment type="similarity">
    <text evidence="6">Belongs to the peptidase M48 family.</text>
</comment>
<evidence type="ECO:0000256" key="4">
    <source>
        <dbReference type="ARBA" id="ARBA00022833"/>
    </source>
</evidence>
<comment type="caution">
    <text evidence="9">The sequence shown here is derived from an EMBL/GenBank/DDBJ whole genome shotgun (WGS) entry which is preliminary data.</text>
</comment>
<protein>
    <recommendedName>
        <fullName evidence="8">Peptidase M48 domain-containing protein</fullName>
    </recommendedName>
</protein>
<dbReference type="GO" id="GO:0016020">
    <property type="term" value="C:membrane"/>
    <property type="evidence" value="ECO:0007669"/>
    <property type="project" value="TreeGrafter"/>
</dbReference>
<evidence type="ECO:0000256" key="3">
    <source>
        <dbReference type="ARBA" id="ARBA00022801"/>
    </source>
</evidence>
<dbReference type="AlphaFoldDB" id="A0AAW1W429"/>
<dbReference type="EMBL" id="JBEDUW010000007">
    <property type="protein sequence ID" value="KAK9914136.1"/>
    <property type="molecule type" value="Genomic_DNA"/>
</dbReference>
<dbReference type="Pfam" id="PF01435">
    <property type="entry name" value="Peptidase_M48"/>
    <property type="match status" value="1"/>
</dbReference>
<keyword evidence="10" id="KW-1185">Reference proteome</keyword>
<evidence type="ECO:0000256" key="2">
    <source>
        <dbReference type="ARBA" id="ARBA00022723"/>
    </source>
</evidence>
<keyword evidence="2" id="KW-0479">Metal-binding</keyword>
<evidence type="ECO:0000256" key="5">
    <source>
        <dbReference type="ARBA" id="ARBA00023049"/>
    </source>
</evidence>
<dbReference type="GO" id="GO:0046872">
    <property type="term" value="F:metal ion binding"/>
    <property type="evidence" value="ECO:0007669"/>
    <property type="project" value="UniProtKB-KW"/>
</dbReference>
<reference evidence="9 10" key="1">
    <citation type="journal article" date="2023" name="G3 (Bethesda)">
        <title>A chromosome-length genome assembly and annotation of blackberry (Rubus argutus, cv. 'Hillquist').</title>
        <authorList>
            <person name="Bruna T."/>
            <person name="Aryal R."/>
            <person name="Dudchenko O."/>
            <person name="Sargent D.J."/>
            <person name="Mead D."/>
            <person name="Buti M."/>
            <person name="Cavallini A."/>
            <person name="Hytonen T."/>
            <person name="Andres J."/>
            <person name="Pham M."/>
            <person name="Weisz D."/>
            <person name="Mascagni F."/>
            <person name="Usai G."/>
            <person name="Natali L."/>
            <person name="Bassil N."/>
            <person name="Fernandez G.E."/>
            <person name="Lomsadze A."/>
            <person name="Armour M."/>
            <person name="Olukolu B."/>
            <person name="Poorten T."/>
            <person name="Britton C."/>
            <person name="Davik J."/>
            <person name="Ashrafi H."/>
            <person name="Aiden E.L."/>
            <person name="Borodovsky M."/>
            <person name="Worthington M."/>
        </authorList>
    </citation>
    <scope>NUCLEOTIDE SEQUENCE [LARGE SCALE GENOMIC DNA]</scope>
    <source>
        <strain evidence="9">PI 553951</strain>
    </source>
</reference>
<dbReference type="PANTHER" id="PTHR22726:SF1">
    <property type="entry name" value="METALLOENDOPEPTIDASE OMA1, MITOCHONDRIAL"/>
    <property type="match status" value="1"/>
</dbReference>
<keyword evidence="7" id="KW-1133">Transmembrane helix</keyword>
<dbReference type="GO" id="GO:0004222">
    <property type="term" value="F:metalloendopeptidase activity"/>
    <property type="evidence" value="ECO:0007669"/>
    <property type="project" value="InterPro"/>
</dbReference>
<feature type="domain" description="Peptidase M48" evidence="8">
    <location>
        <begin position="250"/>
        <end position="410"/>
    </location>
</feature>
<accession>A0AAW1W429</accession>
<evidence type="ECO:0000256" key="1">
    <source>
        <dbReference type="ARBA" id="ARBA00022670"/>
    </source>
</evidence>
<organism evidence="9 10">
    <name type="scientific">Rubus argutus</name>
    <name type="common">Southern blackberry</name>
    <dbReference type="NCBI Taxonomy" id="59490"/>
    <lineage>
        <taxon>Eukaryota</taxon>
        <taxon>Viridiplantae</taxon>
        <taxon>Streptophyta</taxon>
        <taxon>Embryophyta</taxon>
        <taxon>Tracheophyta</taxon>
        <taxon>Spermatophyta</taxon>
        <taxon>Magnoliopsida</taxon>
        <taxon>eudicotyledons</taxon>
        <taxon>Gunneridae</taxon>
        <taxon>Pentapetalae</taxon>
        <taxon>rosids</taxon>
        <taxon>fabids</taxon>
        <taxon>Rosales</taxon>
        <taxon>Rosaceae</taxon>
        <taxon>Rosoideae</taxon>
        <taxon>Rosoideae incertae sedis</taxon>
        <taxon>Rubus</taxon>
    </lineage>
</organism>
<keyword evidence="3 6" id="KW-0378">Hydrolase</keyword>
<dbReference type="PANTHER" id="PTHR22726">
    <property type="entry name" value="METALLOENDOPEPTIDASE OMA1"/>
    <property type="match status" value="1"/>
</dbReference>
<proteinExistence type="inferred from homology"/>
<dbReference type="Proteomes" id="UP001457282">
    <property type="component" value="Unassembled WGS sequence"/>
</dbReference>
<gene>
    <name evidence="9" type="ORF">M0R45_037930</name>
</gene>
<evidence type="ECO:0000259" key="8">
    <source>
        <dbReference type="Pfam" id="PF01435"/>
    </source>
</evidence>
<comment type="cofactor">
    <cofactor evidence="6">
        <name>Zn(2+)</name>
        <dbReference type="ChEBI" id="CHEBI:29105"/>
    </cofactor>
    <text evidence="6">Binds 1 zinc ion per subunit.</text>
</comment>
<dbReference type="InterPro" id="IPR001915">
    <property type="entry name" value="Peptidase_M48"/>
</dbReference>
<evidence type="ECO:0000256" key="6">
    <source>
        <dbReference type="RuleBase" id="RU003983"/>
    </source>
</evidence>
<dbReference type="GO" id="GO:0051603">
    <property type="term" value="P:proteolysis involved in protein catabolic process"/>
    <property type="evidence" value="ECO:0007669"/>
    <property type="project" value="TreeGrafter"/>
</dbReference>
<keyword evidence="1 6" id="KW-0645">Protease</keyword>